<evidence type="ECO:0000313" key="9">
    <source>
        <dbReference type="Proteomes" id="UP000663880"/>
    </source>
</evidence>
<dbReference type="EMBL" id="CAJOBZ010000010">
    <property type="protein sequence ID" value="CAF4831611.1"/>
    <property type="molecule type" value="Genomic_DNA"/>
</dbReference>
<evidence type="ECO:0000256" key="4">
    <source>
        <dbReference type="ARBA" id="ARBA00022989"/>
    </source>
</evidence>
<feature type="transmembrane region" description="Helical" evidence="7">
    <location>
        <begin position="78"/>
        <end position="100"/>
    </location>
</feature>
<comment type="caution">
    <text evidence="8">The sequence shown here is derived from an EMBL/GenBank/DDBJ whole genome shotgun (WGS) entry which is preliminary data.</text>
</comment>
<evidence type="ECO:0000313" key="8">
    <source>
        <dbReference type="EMBL" id="CAF4831611.1"/>
    </source>
</evidence>
<dbReference type="PANTHER" id="PTHR19282:SF544">
    <property type="entry name" value="TETRASPANIN"/>
    <property type="match status" value="1"/>
</dbReference>
<feature type="disulfide bond" evidence="6">
    <location>
        <begin position="136"/>
        <end position="173"/>
    </location>
</feature>
<protein>
    <recommendedName>
        <fullName evidence="7">Tetraspanin</fullName>
    </recommendedName>
</protein>
<keyword evidence="6" id="KW-1015">Disulfide bond</keyword>
<comment type="similarity">
    <text evidence="2 7">Belongs to the tetraspanin (TM4SF) family.</text>
</comment>
<dbReference type="CDD" id="cd03127">
    <property type="entry name" value="tetraspanin_LEL"/>
    <property type="match status" value="1"/>
</dbReference>
<dbReference type="Pfam" id="PF00335">
    <property type="entry name" value="Tetraspanin"/>
    <property type="match status" value="1"/>
</dbReference>
<comment type="subcellular location">
    <subcellularLocation>
        <location evidence="1 7">Membrane</location>
        <topology evidence="1 7">Multi-pass membrane protein</topology>
    </subcellularLocation>
</comment>
<evidence type="ECO:0000256" key="7">
    <source>
        <dbReference type="RuleBase" id="RU361218"/>
    </source>
</evidence>
<feature type="transmembrane region" description="Helical" evidence="7">
    <location>
        <begin position="187"/>
        <end position="211"/>
    </location>
</feature>
<evidence type="ECO:0000256" key="6">
    <source>
        <dbReference type="PIRSR" id="PIRSR002419-1"/>
    </source>
</evidence>
<dbReference type="InterPro" id="IPR018499">
    <property type="entry name" value="Tetraspanin/Peripherin"/>
</dbReference>
<keyword evidence="9" id="KW-1185">Reference proteome</keyword>
<dbReference type="Gene3D" id="1.10.1450.10">
    <property type="entry name" value="Tetraspanin"/>
    <property type="match status" value="1"/>
</dbReference>
<dbReference type="InterPro" id="IPR008952">
    <property type="entry name" value="Tetraspanin_EC2_sf"/>
</dbReference>
<accession>A0A821QVU6</accession>
<dbReference type="GO" id="GO:0005886">
    <property type="term" value="C:plasma membrane"/>
    <property type="evidence" value="ECO:0007669"/>
    <property type="project" value="TreeGrafter"/>
</dbReference>
<evidence type="ECO:0000256" key="3">
    <source>
        <dbReference type="ARBA" id="ARBA00022692"/>
    </source>
</evidence>
<dbReference type="OrthoDB" id="432835at2759"/>
<keyword evidence="5 7" id="KW-0472">Membrane</keyword>
<dbReference type="PANTHER" id="PTHR19282">
    <property type="entry name" value="TETRASPANIN"/>
    <property type="match status" value="1"/>
</dbReference>
<evidence type="ECO:0000256" key="5">
    <source>
        <dbReference type="ARBA" id="ARBA00023136"/>
    </source>
</evidence>
<dbReference type="InterPro" id="IPR000301">
    <property type="entry name" value="Tetraspanin_animals"/>
</dbReference>
<feature type="transmembrane region" description="Helical" evidence="7">
    <location>
        <begin position="7"/>
        <end position="32"/>
    </location>
</feature>
<dbReference type="AlphaFoldDB" id="A0A821QVU6"/>
<dbReference type="Proteomes" id="UP000663880">
    <property type="component" value="Unassembled WGS sequence"/>
</dbReference>
<feature type="disulfide bond" evidence="6">
    <location>
        <begin position="137"/>
        <end position="157"/>
    </location>
</feature>
<evidence type="ECO:0000256" key="1">
    <source>
        <dbReference type="ARBA" id="ARBA00004141"/>
    </source>
</evidence>
<keyword evidence="3 7" id="KW-0812">Transmembrane</keyword>
<proteinExistence type="inferred from homology"/>
<sequence>MCFIVKYVLLIANFIFTLAGLTLLGLGIAALVNTSDLSGVATTPLNAIAISIIVLGAVVFFIAFFGCCGSMKENRCLLLTYALCLLLLAGAKIYLTVLMFNGADSVGELVEEWITKAFNNNELRDTFHAIENTFECCGTNGPYSYIGVLPALPPSCCPDNVSQCESSNAYGGCINIVTDFLSKYSGVFGSIFASILAVEFVAMLFAVMLACNIGGKRRQNV</sequence>
<keyword evidence="4 7" id="KW-1133">Transmembrane helix</keyword>
<organism evidence="8 9">
    <name type="scientific">Pieris macdunnoughi</name>
    <dbReference type="NCBI Taxonomy" id="345717"/>
    <lineage>
        <taxon>Eukaryota</taxon>
        <taxon>Metazoa</taxon>
        <taxon>Ecdysozoa</taxon>
        <taxon>Arthropoda</taxon>
        <taxon>Hexapoda</taxon>
        <taxon>Insecta</taxon>
        <taxon>Pterygota</taxon>
        <taxon>Neoptera</taxon>
        <taxon>Endopterygota</taxon>
        <taxon>Lepidoptera</taxon>
        <taxon>Glossata</taxon>
        <taxon>Ditrysia</taxon>
        <taxon>Papilionoidea</taxon>
        <taxon>Pieridae</taxon>
        <taxon>Pierinae</taxon>
        <taxon>Pieris</taxon>
    </lineage>
</organism>
<name>A0A821QVU6_9NEOP</name>
<gene>
    <name evidence="8" type="ORF">PMACD_LOCUS5371</name>
</gene>
<evidence type="ECO:0000256" key="2">
    <source>
        <dbReference type="ARBA" id="ARBA00006840"/>
    </source>
</evidence>
<dbReference type="InterPro" id="IPR018503">
    <property type="entry name" value="Tetraspanin_CS"/>
</dbReference>
<dbReference type="PROSITE" id="PS00421">
    <property type="entry name" value="TM4_1"/>
    <property type="match status" value="1"/>
</dbReference>
<feature type="transmembrane region" description="Helical" evidence="7">
    <location>
        <begin position="44"/>
        <end position="66"/>
    </location>
</feature>
<dbReference type="PIRSF" id="PIRSF002419">
    <property type="entry name" value="Tetraspanin"/>
    <property type="match status" value="1"/>
</dbReference>
<reference evidence="8" key="1">
    <citation type="submission" date="2021-02" db="EMBL/GenBank/DDBJ databases">
        <authorList>
            <person name="Steward A R."/>
        </authorList>
    </citation>
    <scope>NUCLEOTIDE SEQUENCE</scope>
</reference>
<dbReference type="PRINTS" id="PR00259">
    <property type="entry name" value="TMFOUR"/>
</dbReference>
<dbReference type="SUPFAM" id="SSF48652">
    <property type="entry name" value="Tetraspanin"/>
    <property type="match status" value="1"/>
</dbReference>